<sequence>MTGQRKILIVAYAGQGHVNPCLRFANRLINKGVDVTCCTSLSVVRRIDKETIPHGLTFAPFSDGHDSGKKPTTPLEQYISDFATYGARAVAEIISSAVAEGQPFNHLLYSTVIPWAARVAHAHGIKSSLLWCQSATILDIYYYYFNEYEGLISSNKNNPTFPINLPGLPPLTTADLPSFILPSCPKEHEFLVPILKDHIDVLKIAPRILVNSYNELEAESIKAIGKLEFLPIGPLIPAEFLDGKDSSDSSLGEDFFDKIEDDYIQWLNTKPKSSVVFVSFGTIASFSKDQVEEIAMGLLEIRRPFLWVIRDSEQAGRLSKIEELKKHGMIVGWCSQVAVLSNQAIGCFVMHCGWNSTVETLVAGVPAVVFPQWSDQGNNAKMMEDVWKTGVRVRRRESDGVVEGKEIERCVKMVMEDEDMKRNAEKWRMLAREALNDGGSATINLLAFLDQV</sequence>
<accession>A0ACB9BN02</accession>
<dbReference type="EMBL" id="CM042014">
    <property type="protein sequence ID" value="KAI3723403.1"/>
    <property type="molecule type" value="Genomic_DNA"/>
</dbReference>
<comment type="caution">
    <text evidence="1">The sequence shown here is derived from an EMBL/GenBank/DDBJ whole genome shotgun (WGS) entry which is preliminary data.</text>
</comment>
<dbReference type="Proteomes" id="UP001055811">
    <property type="component" value="Linkage Group LG06"/>
</dbReference>
<name>A0ACB9BN02_CICIN</name>
<gene>
    <name evidence="1" type="ORF">L2E82_34942</name>
</gene>
<keyword evidence="2" id="KW-1185">Reference proteome</keyword>
<proteinExistence type="predicted"/>
<reference evidence="2" key="1">
    <citation type="journal article" date="2022" name="Mol. Ecol. Resour.">
        <title>The genomes of chicory, endive, great burdock and yacon provide insights into Asteraceae palaeo-polyploidization history and plant inulin production.</title>
        <authorList>
            <person name="Fan W."/>
            <person name="Wang S."/>
            <person name="Wang H."/>
            <person name="Wang A."/>
            <person name="Jiang F."/>
            <person name="Liu H."/>
            <person name="Zhao H."/>
            <person name="Xu D."/>
            <person name="Zhang Y."/>
        </authorList>
    </citation>
    <scope>NUCLEOTIDE SEQUENCE [LARGE SCALE GENOMIC DNA]</scope>
    <source>
        <strain evidence="2">cv. Punajuju</strain>
    </source>
</reference>
<evidence type="ECO:0000313" key="2">
    <source>
        <dbReference type="Proteomes" id="UP001055811"/>
    </source>
</evidence>
<reference evidence="1 2" key="2">
    <citation type="journal article" date="2022" name="Mol. Ecol. Resour.">
        <title>The genomes of chicory, endive, great burdock and yacon provide insights into Asteraceae paleo-polyploidization history and plant inulin production.</title>
        <authorList>
            <person name="Fan W."/>
            <person name="Wang S."/>
            <person name="Wang H."/>
            <person name="Wang A."/>
            <person name="Jiang F."/>
            <person name="Liu H."/>
            <person name="Zhao H."/>
            <person name="Xu D."/>
            <person name="Zhang Y."/>
        </authorList>
    </citation>
    <scope>NUCLEOTIDE SEQUENCE [LARGE SCALE GENOMIC DNA]</scope>
    <source>
        <strain evidence="2">cv. Punajuju</strain>
        <tissue evidence="1">Leaves</tissue>
    </source>
</reference>
<protein>
    <submittedName>
        <fullName evidence="1">Uncharacterized protein</fullName>
    </submittedName>
</protein>
<organism evidence="1 2">
    <name type="scientific">Cichorium intybus</name>
    <name type="common">Chicory</name>
    <dbReference type="NCBI Taxonomy" id="13427"/>
    <lineage>
        <taxon>Eukaryota</taxon>
        <taxon>Viridiplantae</taxon>
        <taxon>Streptophyta</taxon>
        <taxon>Embryophyta</taxon>
        <taxon>Tracheophyta</taxon>
        <taxon>Spermatophyta</taxon>
        <taxon>Magnoliopsida</taxon>
        <taxon>eudicotyledons</taxon>
        <taxon>Gunneridae</taxon>
        <taxon>Pentapetalae</taxon>
        <taxon>asterids</taxon>
        <taxon>campanulids</taxon>
        <taxon>Asterales</taxon>
        <taxon>Asteraceae</taxon>
        <taxon>Cichorioideae</taxon>
        <taxon>Cichorieae</taxon>
        <taxon>Cichoriinae</taxon>
        <taxon>Cichorium</taxon>
    </lineage>
</organism>
<evidence type="ECO:0000313" key="1">
    <source>
        <dbReference type="EMBL" id="KAI3723403.1"/>
    </source>
</evidence>